<evidence type="ECO:0000256" key="1">
    <source>
        <dbReference type="ARBA" id="ARBA00023015"/>
    </source>
</evidence>
<dbReference type="PANTHER" id="PTHR31744:SF92">
    <property type="entry name" value="NAC DOMAIN-CONTAINING PROTEIN 87"/>
    <property type="match status" value="1"/>
</dbReference>
<feature type="compositionally biased region" description="Acidic residues" evidence="4">
    <location>
        <begin position="197"/>
        <end position="207"/>
    </location>
</feature>
<keyword evidence="3" id="KW-0539">Nucleus</keyword>
<feature type="region of interest" description="Disordered" evidence="4">
    <location>
        <begin position="251"/>
        <end position="271"/>
    </location>
</feature>
<evidence type="ECO:0000256" key="2">
    <source>
        <dbReference type="ARBA" id="ARBA00023163"/>
    </source>
</evidence>
<dbReference type="InterPro" id="IPR036093">
    <property type="entry name" value="NAC_dom_sf"/>
</dbReference>
<sequence>MIQGTYLLFKVHAISEVDLNKCEPWDLPEKAKMGEKEWYFFSLRDRKYPTGMRTNRATEAGYWKATGKDKDVVTTSSSSTNPARRGASGMTPRLIGMKKTLVFYLGRAPKGEKTNWIMHEYRSEDDTITTLHHHHHHHSPRLSRDEWVVCRIFQKNVGSNKKPFFFTGDIRSSSYIASYNQVNDAHSSLPASRGDLQEEEEEEEEEDHSPNPTVTDGGVCATDCETCNGMSNKPCYNCQEQLQETTANIMQNHHHHHHQQQQQQQQHGDMQIRTTASSFPWIIRSKSRAAVADHVSGSSVAGVWSPAGIEMMHNSSSTGKPAFFDPSSTTTSHVNLSRLMKQDSPQAAHVMLSKISSMKFDQQAAAAQQQSNRYRSTSTMRTKMEAAAAAAHDCCDGEDEAQSTQRSNYGATAATDQYATASWGAAAARANNGAVQALYEDGSSPYDHSPMQVAQLQSASFSGPDQSSCVSDSLYNCHADQDDEDHASELLLYNPNSNHDFHGISEIATAPVDSVPQSLWTYC</sequence>
<dbReference type="EMBL" id="OZ020105">
    <property type="protein sequence ID" value="CAK9257435.1"/>
    <property type="molecule type" value="Genomic_DNA"/>
</dbReference>
<keyword evidence="7" id="KW-1185">Reference proteome</keyword>
<evidence type="ECO:0000256" key="4">
    <source>
        <dbReference type="SAM" id="MobiDB-lite"/>
    </source>
</evidence>
<dbReference type="Gene3D" id="2.170.150.80">
    <property type="entry name" value="NAC domain"/>
    <property type="match status" value="1"/>
</dbReference>
<proteinExistence type="predicted"/>
<dbReference type="Proteomes" id="UP001497444">
    <property type="component" value="Chromosome 10"/>
</dbReference>
<reference evidence="6" key="1">
    <citation type="submission" date="2024-02" db="EMBL/GenBank/DDBJ databases">
        <authorList>
            <consortium name="ELIXIR-Norway"/>
            <consortium name="Elixir Norway"/>
        </authorList>
    </citation>
    <scope>NUCLEOTIDE SEQUENCE</scope>
</reference>
<dbReference type="PANTHER" id="PTHR31744">
    <property type="entry name" value="PROTEIN CUP-SHAPED COTYLEDON 2-RELATED"/>
    <property type="match status" value="1"/>
</dbReference>
<feature type="domain" description="NAC" evidence="5">
    <location>
        <begin position="1"/>
        <end position="155"/>
    </location>
</feature>
<evidence type="ECO:0000313" key="7">
    <source>
        <dbReference type="Proteomes" id="UP001497444"/>
    </source>
</evidence>
<organism evidence="6 7">
    <name type="scientific">Sphagnum jensenii</name>
    <dbReference type="NCBI Taxonomy" id="128206"/>
    <lineage>
        <taxon>Eukaryota</taxon>
        <taxon>Viridiplantae</taxon>
        <taxon>Streptophyta</taxon>
        <taxon>Embryophyta</taxon>
        <taxon>Bryophyta</taxon>
        <taxon>Sphagnophytina</taxon>
        <taxon>Sphagnopsida</taxon>
        <taxon>Sphagnales</taxon>
        <taxon>Sphagnaceae</taxon>
        <taxon>Sphagnum</taxon>
    </lineage>
</organism>
<dbReference type="PROSITE" id="PS51005">
    <property type="entry name" value="NAC"/>
    <property type="match status" value="1"/>
</dbReference>
<gene>
    <name evidence="6" type="ORF">CSSPJE1EN1_LOCUS2913</name>
</gene>
<accession>A0ABP0VSI6</accession>
<dbReference type="Pfam" id="PF02365">
    <property type="entry name" value="NAM"/>
    <property type="match status" value="1"/>
</dbReference>
<dbReference type="SUPFAM" id="SSF101941">
    <property type="entry name" value="NAC domain"/>
    <property type="match status" value="1"/>
</dbReference>
<name>A0ABP0VSI6_9BRYO</name>
<keyword evidence="2" id="KW-0804">Transcription</keyword>
<evidence type="ECO:0000256" key="3">
    <source>
        <dbReference type="ARBA" id="ARBA00023242"/>
    </source>
</evidence>
<keyword evidence="1" id="KW-0805">Transcription regulation</keyword>
<feature type="region of interest" description="Disordered" evidence="4">
    <location>
        <begin position="186"/>
        <end position="218"/>
    </location>
</feature>
<dbReference type="InterPro" id="IPR003441">
    <property type="entry name" value="NAC-dom"/>
</dbReference>
<protein>
    <recommendedName>
        <fullName evidence="5">NAC domain-containing protein</fullName>
    </recommendedName>
</protein>
<evidence type="ECO:0000313" key="6">
    <source>
        <dbReference type="EMBL" id="CAK9257435.1"/>
    </source>
</evidence>
<evidence type="ECO:0000259" key="5">
    <source>
        <dbReference type="PROSITE" id="PS51005"/>
    </source>
</evidence>